<evidence type="ECO:0000313" key="1">
    <source>
        <dbReference type="EMBL" id="CAD8460432.1"/>
    </source>
</evidence>
<sequence length="239" mass="26249">MNEPTDIEEMAHILINLTKIKKEVVGMILEFLEPNCILTPAIAGLGPVALDVHTGCFVRVYGRRWKQERSWEIAQNSQILIRCGAALNAIGVDKFSTMVGDRRIGNYIKVRGEVIAVKIFIGHPPGFPSECGIAAISFKDAKTGIWSVRFGATAGFNRTESWPIVAVRRVGTQEKTFGTQQTSVRSQVGSQIGTQTVQDGTQKGILRPRWKLTGICAFSASTSNGVVGALKTKWDRVYR</sequence>
<name>A0A7S0DND3_9EUKA</name>
<accession>A0A7S0DND3</accession>
<organism evidence="1">
    <name type="scientific">Amorphochlora amoebiformis</name>
    <dbReference type="NCBI Taxonomy" id="1561963"/>
    <lineage>
        <taxon>Eukaryota</taxon>
        <taxon>Sar</taxon>
        <taxon>Rhizaria</taxon>
        <taxon>Cercozoa</taxon>
        <taxon>Chlorarachniophyceae</taxon>
        <taxon>Amorphochlora</taxon>
    </lineage>
</organism>
<dbReference type="EMBL" id="HBEM01028392">
    <property type="protein sequence ID" value="CAD8460432.1"/>
    <property type="molecule type" value="Transcribed_RNA"/>
</dbReference>
<proteinExistence type="predicted"/>
<gene>
    <name evidence="1" type="ORF">LAMO00422_LOCUS19390</name>
</gene>
<protein>
    <submittedName>
        <fullName evidence="1">Uncharacterized protein</fullName>
    </submittedName>
</protein>
<dbReference type="AlphaFoldDB" id="A0A7S0DND3"/>
<reference evidence="1" key="1">
    <citation type="submission" date="2021-01" db="EMBL/GenBank/DDBJ databases">
        <authorList>
            <person name="Corre E."/>
            <person name="Pelletier E."/>
            <person name="Niang G."/>
            <person name="Scheremetjew M."/>
            <person name="Finn R."/>
            <person name="Kale V."/>
            <person name="Holt S."/>
            <person name="Cochrane G."/>
            <person name="Meng A."/>
            <person name="Brown T."/>
            <person name="Cohen L."/>
        </authorList>
    </citation>
    <scope>NUCLEOTIDE SEQUENCE</scope>
    <source>
        <strain evidence="1">CCMP2058</strain>
    </source>
</reference>